<feature type="repeat" description="TPR" evidence="1">
    <location>
        <begin position="32"/>
        <end position="65"/>
    </location>
</feature>
<dbReference type="InterPro" id="IPR011990">
    <property type="entry name" value="TPR-like_helical_dom_sf"/>
</dbReference>
<proteinExistence type="predicted"/>
<dbReference type="AlphaFoldDB" id="A0A1V6C634"/>
<reference evidence="2" key="1">
    <citation type="submission" date="2017-02" db="EMBL/GenBank/DDBJ databases">
        <title>Delving into the versatile metabolic prowess of the omnipresent phylum Bacteroidetes.</title>
        <authorList>
            <person name="Nobu M.K."/>
            <person name="Mei R."/>
            <person name="Narihiro T."/>
            <person name="Kuroda K."/>
            <person name="Liu W.-T."/>
        </authorList>
    </citation>
    <scope>NUCLEOTIDE SEQUENCE</scope>
    <source>
        <strain evidence="2">ADurb.Bin131</strain>
    </source>
</reference>
<dbReference type="SUPFAM" id="SSF48452">
    <property type="entry name" value="TPR-like"/>
    <property type="match status" value="1"/>
</dbReference>
<feature type="repeat" description="TPR" evidence="1">
    <location>
        <begin position="100"/>
        <end position="133"/>
    </location>
</feature>
<evidence type="ECO:0000313" key="2">
    <source>
        <dbReference type="EMBL" id="OQB72352.1"/>
    </source>
</evidence>
<gene>
    <name evidence="2" type="ORF">BWX89_01340</name>
</gene>
<comment type="caution">
    <text evidence="2">The sequence shown here is derived from an EMBL/GenBank/DDBJ whole genome shotgun (WGS) entry which is preliminary data.</text>
</comment>
<dbReference type="PROSITE" id="PS50005">
    <property type="entry name" value="TPR"/>
    <property type="match status" value="2"/>
</dbReference>
<organism evidence="2">
    <name type="scientific">candidate division TA06 bacterium ADurb.Bin131</name>
    <dbReference type="NCBI Taxonomy" id="1852827"/>
    <lineage>
        <taxon>Bacteria</taxon>
        <taxon>Bacteria division TA06</taxon>
    </lineage>
</organism>
<sequence length="148" mass="18062">MPFNRATILWEKGYHDKAFSSWQSEILHRNDINSYQKLIEAYISIGKYNEAEQFTKRALTYYPNYVNFYFYYAMINFYRGNYNQSFSYTEKVIEMNKYFPEVYLLRGMIMEKLNQHEQARNEFIKEVNNNPGNRLAWAKLREFKNANY</sequence>
<dbReference type="Pfam" id="PF13181">
    <property type="entry name" value="TPR_8"/>
    <property type="match status" value="1"/>
</dbReference>
<dbReference type="EMBL" id="MWDQ01000132">
    <property type="protein sequence ID" value="OQB72352.1"/>
    <property type="molecule type" value="Genomic_DNA"/>
</dbReference>
<name>A0A1V6C634_UNCT6</name>
<evidence type="ECO:0000256" key="1">
    <source>
        <dbReference type="PROSITE-ProRule" id="PRU00339"/>
    </source>
</evidence>
<accession>A0A1V6C634</accession>
<dbReference type="Proteomes" id="UP000485562">
    <property type="component" value="Unassembled WGS sequence"/>
</dbReference>
<dbReference type="SMART" id="SM00028">
    <property type="entry name" value="TPR"/>
    <property type="match status" value="3"/>
</dbReference>
<keyword evidence="1" id="KW-0802">TPR repeat</keyword>
<dbReference type="Gene3D" id="1.25.40.10">
    <property type="entry name" value="Tetratricopeptide repeat domain"/>
    <property type="match status" value="1"/>
</dbReference>
<dbReference type="InterPro" id="IPR019734">
    <property type="entry name" value="TPR_rpt"/>
</dbReference>
<protein>
    <submittedName>
        <fullName evidence="2">Tetratricopeptide repeat protein</fullName>
    </submittedName>
</protein>